<dbReference type="SMART" id="SM01249">
    <property type="entry name" value="KASH"/>
    <property type="match status" value="1"/>
</dbReference>
<evidence type="ECO:0000256" key="16">
    <source>
        <dbReference type="SAM" id="Coils"/>
    </source>
</evidence>
<dbReference type="Ensembl" id="ENSELUT00000019839.3">
    <property type="protein sequence ID" value="ENSELUP00000011731.3"/>
    <property type="gene ID" value="ENSELUG00000012111.3"/>
</dbReference>
<evidence type="ECO:0000256" key="5">
    <source>
        <dbReference type="ARBA" id="ARBA00022553"/>
    </source>
</evidence>
<keyword evidence="14" id="KW-0539">Nucleus</keyword>
<dbReference type="InterPro" id="IPR056887">
    <property type="entry name" value="SYNE1/2_dom"/>
</dbReference>
<comment type="similarity">
    <text evidence="3">Belongs to the nesprin family.</text>
</comment>
<dbReference type="FunFam" id="1.20.58.60:FF:000073">
    <property type="entry name" value="Nesprin-1 isoform 1"/>
    <property type="match status" value="1"/>
</dbReference>
<dbReference type="PROSITE" id="PS51049">
    <property type="entry name" value="KASH"/>
    <property type="match status" value="1"/>
</dbReference>
<dbReference type="GO" id="GO:0003779">
    <property type="term" value="F:actin binding"/>
    <property type="evidence" value="ECO:0007669"/>
    <property type="project" value="UniProtKB-KW"/>
</dbReference>
<dbReference type="GeneTree" id="ENSGT00940000154656"/>
<keyword evidence="4" id="KW-0963">Cytoplasm</keyword>
<keyword evidence="10 15" id="KW-0472">Membrane</keyword>
<dbReference type="PANTHER" id="PTHR14514:SF4">
    <property type="entry name" value="NESPRIN-2"/>
    <property type="match status" value="1"/>
</dbReference>
<dbReference type="STRING" id="8010.ENSELUP00000011731"/>
<dbReference type="InParanoid" id="A0A3P8Y4Y3"/>
<keyword evidence="5" id="KW-0597">Phosphoprotein</keyword>
<evidence type="ECO:0000256" key="2">
    <source>
        <dbReference type="ARBA" id="ARBA00004605"/>
    </source>
</evidence>
<dbReference type="Pfam" id="PF10541">
    <property type="entry name" value="KASH"/>
    <property type="match status" value="1"/>
</dbReference>
<sequence length="1279" mass="147783">MFQMALLELAGFSPDLDVLNELSFRLSLSDPVTHRLQSLNRSWAQASARAVDTCSELQTEALRRQSFQEKCESWTDFLQTMDDSLAVELASTYAGLREQLRTHQRFQLEMSIGHQILHAVINDALHLLQRGDVDDRTDFILKLAQLREHWQGAVQRADQRRSLVEGLVKHWHLYHCNLRKLQRFVADALALLPLTGPAQCSVQHLQHSLHDLKHTELLFQRYQCSYIQTLELGRQLFSMGDEQTQTQLQNELATLQDNWKNLQGLLGKRKDLTDLIIQNWDHCQTRLAASMQQLDTIKTGLKQSIPERNDELQVTEKQIKEAKNSLDDWAESLTELATMKTDLSQYIIADDVLLLQEQVEHLHCEWEDLCLKVSLRKQEIADRLNAWIIFNDKNKELCEWLTQMENKVDHNADLSIEEMVEKLKKDCMEEINLFSENKTHLKQLGEQLITASNKTKETEVNDKLKDINDRWQHLFDHIEARVRKLKETLVTVQQLDKNMSNLRTWLSRMEAELSKPVVYSICHSDEIQRKLAEQQDLQRDIEQHTEGVASVLTICDVLLHDADACGSDTENDSIQQTTRSLDRRWRNICAMSMERRMRIEETWRLWCKFQDDYSRFEDWLRTAERTAANPVSADVLYTSAKEELKKFEAFQRQVHERLTQLELVNKQYRRLARENRTDAASKLKVMVHEGNQRWDSLQKRVATILRRLKHFTSQREDFEGTREGILVWLTEMDLQLTNVEHFSESDIEDKMRQLIGFQQEITLNTNKIDALIVFGENLIQKSAPLDAVLIEDELEELHSYCQEVFGRVARFHHRLTNRYPNDDEEKEEDECRVGSESLGRHAVCHLLAHPLERSGRETPVSVDSIPLEWDHTVDVGGSSSHEDEEDATFYNAMSGTMTVRTGSDIAMSVSRGQVKLLSECSGSIDRVKRVKLILDDEELDDQGLTTLTSADKQTGVIERWELLQAQAHSDELCIKQDLQQWQKLNSDLAEITSWLNHVLPELERLQRLTPATSVRDMEGNIGRLKEMQKTFNSYKSLMISINLRGQDLQAGGFAELQELQETLRTANHSWTQACAGLDSWEERLHSALMQCQEFHETLHSMLLWLSQAENTRHTINIHSCVTQRSELRGRQRQVSSLQEISSQLLLEATAEDSVEAKEKVHVIGNKLRLLLRQVASDLHILHDRLVRPTDRSKTREPSLMSLVKGTGTGEPSKGDSSPARPFFYRVLRAAFPLHLLFLLLLVLACLVPHSEEDYSCALSNNFARSFYPMLRYTNGPPPT</sequence>
<dbReference type="Pfam" id="PF00435">
    <property type="entry name" value="Spectrin"/>
    <property type="match status" value="3"/>
</dbReference>
<evidence type="ECO:0000313" key="20">
    <source>
        <dbReference type="Proteomes" id="UP000265140"/>
    </source>
</evidence>
<feature type="domain" description="KASH" evidence="18">
    <location>
        <begin position="1220"/>
        <end position="1279"/>
    </location>
</feature>
<dbReference type="InterPro" id="IPR012315">
    <property type="entry name" value="KASH"/>
</dbReference>
<keyword evidence="6 15" id="KW-0812">Transmembrane</keyword>
<dbReference type="Pfam" id="PF25035">
    <property type="entry name" value="SYNE1"/>
    <property type="match status" value="1"/>
</dbReference>
<dbReference type="SMART" id="SM00150">
    <property type="entry name" value="SPEC"/>
    <property type="match status" value="8"/>
</dbReference>
<keyword evidence="20" id="KW-1185">Reference proteome</keyword>
<dbReference type="InterPro" id="IPR002017">
    <property type="entry name" value="Spectrin_repeat"/>
</dbReference>
<evidence type="ECO:0000256" key="15">
    <source>
        <dbReference type="PROSITE-ProRule" id="PRU00385"/>
    </source>
</evidence>
<reference evidence="19" key="4">
    <citation type="submission" date="2025-09" db="UniProtKB">
        <authorList>
            <consortium name="Ensembl"/>
        </authorList>
    </citation>
    <scope>IDENTIFICATION</scope>
</reference>
<reference evidence="19" key="2">
    <citation type="submission" date="2020-02" db="EMBL/GenBank/DDBJ databases">
        <title>Esox lucius (northern pike) genome, fEsoLuc1, primary haplotype.</title>
        <authorList>
            <person name="Myers G."/>
            <person name="Karagic N."/>
            <person name="Meyer A."/>
            <person name="Pippel M."/>
            <person name="Reichard M."/>
            <person name="Winkler S."/>
            <person name="Tracey A."/>
            <person name="Sims Y."/>
            <person name="Howe K."/>
            <person name="Rhie A."/>
            <person name="Formenti G."/>
            <person name="Durbin R."/>
            <person name="Fedrigo O."/>
            <person name="Jarvis E.D."/>
        </authorList>
    </citation>
    <scope>NUCLEOTIDE SEQUENCE [LARGE SCALE GENOMIC DNA]</scope>
</reference>
<proteinExistence type="inferred from homology"/>
<accession>A0A3P8Y4Y3</accession>
<feature type="topological domain" description="Cytoplasmic" evidence="15">
    <location>
        <begin position="1"/>
        <end position="1228"/>
    </location>
</feature>
<keyword evidence="8" id="KW-1133">Transmembrane helix</keyword>
<dbReference type="Bgee" id="ENSELUG00000012111">
    <property type="expression patterns" value="Expressed in nose and 15 other cell types or tissues"/>
</dbReference>
<name>A0A3P8Y4Y3_ESOLU</name>
<dbReference type="FunFam" id="1.20.58.60:FF:000041">
    <property type="entry name" value="Nesprin-1 isoform 1"/>
    <property type="match status" value="1"/>
</dbReference>
<dbReference type="Gene3D" id="1.20.58.60">
    <property type="match status" value="6"/>
</dbReference>
<evidence type="ECO:0000256" key="13">
    <source>
        <dbReference type="ARBA" id="ARBA00023212"/>
    </source>
</evidence>
<evidence type="ECO:0000256" key="9">
    <source>
        <dbReference type="ARBA" id="ARBA00023054"/>
    </source>
</evidence>
<feature type="region of interest" description="Disordered" evidence="17">
    <location>
        <begin position="1189"/>
        <end position="1217"/>
    </location>
</feature>
<dbReference type="SUPFAM" id="SSF46966">
    <property type="entry name" value="Spectrin repeat"/>
    <property type="match status" value="8"/>
</dbReference>
<evidence type="ECO:0000256" key="17">
    <source>
        <dbReference type="SAM" id="MobiDB-lite"/>
    </source>
</evidence>
<dbReference type="CDD" id="cd00176">
    <property type="entry name" value="SPEC"/>
    <property type="match status" value="3"/>
</dbReference>
<keyword evidence="7" id="KW-0677">Repeat</keyword>
<feature type="coiled-coil region" evidence="16">
    <location>
        <begin position="305"/>
        <end position="332"/>
    </location>
</feature>
<evidence type="ECO:0000259" key="18">
    <source>
        <dbReference type="PROSITE" id="PS51049"/>
    </source>
</evidence>
<evidence type="ECO:0000256" key="1">
    <source>
        <dbReference type="ARBA" id="ARBA00004245"/>
    </source>
</evidence>
<dbReference type="InterPro" id="IPR018159">
    <property type="entry name" value="Spectrin/alpha-actinin"/>
</dbReference>
<dbReference type="Proteomes" id="UP000265140">
    <property type="component" value="Chromosome 15"/>
</dbReference>
<organism evidence="19 20">
    <name type="scientific">Esox lucius</name>
    <name type="common">Northern pike</name>
    <dbReference type="NCBI Taxonomy" id="8010"/>
    <lineage>
        <taxon>Eukaryota</taxon>
        <taxon>Metazoa</taxon>
        <taxon>Chordata</taxon>
        <taxon>Craniata</taxon>
        <taxon>Vertebrata</taxon>
        <taxon>Euteleostomi</taxon>
        <taxon>Actinopterygii</taxon>
        <taxon>Neopterygii</taxon>
        <taxon>Teleostei</taxon>
        <taxon>Protacanthopterygii</taxon>
        <taxon>Esociformes</taxon>
        <taxon>Esocidae</taxon>
        <taxon>Esox</taxon>
    </lineage>
</organism>
<dbReference type="GO" id="GO:0005856">
    <property type="term" value="C:cytoskeleton"/>
    <property type="evidence" value="ECO:0007669"/>
    <property type="project" value="UniProtKB-SubCell"/>
</dbReference>
<evidence type="ECO:0000256" key="4">
    <source>
        <dbReference type="ARBA" id="ARBA00022490"/>
    </source>
</evidence>
<keyword evidence="11" id="KW-1015">Disulfide bond</keyword>
<keyword evidence="9 16" id="KW-0175">Coiled coil</keyword>
<dbReference type="GO" id="GO:0005640">
    <property type="term" value="C:nuclear outer membrane"/>
    <property type="evidence" value="ECO:0007669"/>
    <property type="project" value="UniProtKB-SubCell"/>
</dbReference>
<protein>
    <submittedName>
        <fullName evidence="19">Spectrin repeat containing, nuclear envelope 2b</fullName>
    </submittedName>
</protein>
<evidence type="ECO:0000256" key="3">
    <source>
        <dbReference type="ARBA" id="ARBA00008619"/>
    </source>
</evidence>
<dbReference type="FunFam" id="1.20.58.60:FF:000126">
    <property type="entry name" value="Spectrin repeat containing, nuclear envelope 1a"/>
    <property type="match status" value="1"/>
</dbReference>
<evidence type="ECO:0000256" key="7">
    <source>
        <dbReference type="ARBA" id="ARBA00022737"/>
    </source>
</evidence>
<reference evidence="19" key="3">
    <citation type="submission" date="2025-08" db="UniProtKB">
        <authorList>
            <consortium name="Ensembl"/>
        </authorList>
    </citation>
    <scope>IDENTIFICATION</scope>
</reference>
<dbReference type="OMA" id="QVMCHLL"/>
<keyword evidence="13" id="KW-0206">Cytoskeleton</keyword>
<feature type="topological domain" description="Perinuclear space" evidence="15">
    <location>
        <begin position="1250"/>
        <end position="1279"/>
    </location>
</feature>
<comment type="subcellular location">
    <subcellularLocation>
        <location evidence="1">Cytoplasm</location>
        <location evidence="1">Cytoskeleton</location>
    </subcellularLocation>
    <subcellularLocation>
        <location evidence="2">Nucleus outer membrane</location>
        <topology evidence="2">Single-pass type IV membrane protein</topology>
        <orientation evidence="2">Cytoplasmic side</orientation>
    </subcellularLocation>
</comment>
<dbReference type="PANTHER" id="PTHR14514">
    <property type="entry name" value="PKA ANCHORING PROTEIN"/>
    <property type="match status" value="1"/>
</dbReference>
<evidence type="ECO:0000256" key="10">
    <source>
        <dbReference type="ARBA" id="ARBA00023136"/>
    </source>
</evidence>
<dbReference type="FunFam" id="1.20.58.60:FF:000115">
    <property type="entry name" value="nesprin-2 isoform X2"/>
    <property type="match status" value="1"/>
</dbReference>
<evidence type="ECO:0000256" key="14">
    <source>
        <dbReference type="ARBA" id="ARBA00023242"/>
    </source>
</evidence>
<reference evidence="20" key="1">
    <citation type="journal article" date="2014" name="PLoS ONE">
        <title>The genome and linkage map of the northern pike (Esox lucius): conserved synteny revealed between the salmonid sister group and the Neoteleostei.</title>
        <authorList>
            <person name="Rondeau E.B."/>
            <person name="Minkley D.R."/>
            <person name="Leong J.S."/>
            <person name="Messmer A.M."/>
            <person name="Jantzen J.R."/>
            <person name="von Schalburg K.R."/>
            <person name="Lemon C."/>
            <person name="Bird N.H."/>
            <person name="Koop B.F."/>
        </authorList>
    </citation>
    <scope>NUCLEOTIDE SEQUENCE</scope>
</reference>
<dbReference type="AlphaFoldDB" id="A0A3P8Y4Y3"/>
<evidence type="ECO:0000256" key="6">
    <source>
        <dbReference type="ARBA" id="ARBA00022692"/>
    </source>
</evidence>
<evidence type="ECO:0000313" key="19">
    <source>
        <dbReference type="Ensembl" id="ENSELUP00000011731.3"/>
    </source>
</evidence>
<evidence type="ECO:0000256" key="8">
    <source>
        <dbReference type="ARBA" id="ARBA00022989"/>
    </source>
</evidence>
<evidence type="ECO:0000256" key="11">
    <source>
        <dbReference type="ARBA" id="ARBA00023157"/>
    </source>
</evidence>
<evidence type="ECO:0000256" key="12">
    <source>
        <dbReference type="ARBA" id="ARBA00023203"/>
    </source>
</evidence>
<keyword evidence="12" id="KW-0009">Actin-binding</keyword>